<feature type="non-terminal residue" evidence="2">
    <location>
        <position position="94"/>
    </location>
</feature>
<protein>
    <submittedName>
        <fullName evidence="2">POLR protein</fullName>
    </submittedName>
</protein>
<dbReference type="Pfam" id="PF00078">
    <property type="entry name" value="RVT_1"/>
    <property type="match status" value="1"/>
</dbReference>
<dbReference type="AlphaFoldDB" id="A0A852DQF0"/>
<reference evidence="2" key="1">
    <citation type="submission" date="2019-09" db="EMBL/GenBank/DDBJ databases">
        <title>Bird 10,000 Genomes (B10K) Project - Family phase.</title>
        <authorList>
            <person name="Zhang G."/>
        </authorList>
    </citation>
    <scope>NUCLEOTIDE SEQUENCE</scope>
    <source>
        <strain evidence="2">OUT-0017</strain>
        <tissue evidence="2">Muscle</tissue>
    </source>
</reference>
<name>A0A852DQF0_PASAF</name>
<accession>A0A852DQF0</accession>
<dbReference type="PANTHER" id="PTHR19446">
    <property type="entry name" value="REVERSE TRANSCRIPTASES"/>
    <property type="match status" value="1"/>
</dbReference>
<keyword evidence="3" id="KW-1185">Reference proteome</keyword>
<evidence type="ECO:0000259" key="1">
    <source>
        <dbReference type="Pfam" id="PF00078"/>
    </source>
</evidence>
<evidence type="ECO:0000313" key="3">
    <source>
        <dbReference type="Proteomes" id="UP000625584"/>
    </source>
</evidence>
<dbReference type="InterPro" id="IPR000477">
    <property type="entry name" value="RT_dom"/>
</dbReference>
<evidence type="ECO:0000313" key="2">
    <source>
        <dbReference type="EMBL" id="NXP94767.1"/>
    </source>
</evidence>
<feature type="domain" description="Reverse transcriptase" evidence="1">
    <location>
        <begin position="2"/>
        <end position="86"/>
    </location>
</feature>
<feature type="non-terminal residue" evidence="2">
    <location>
        <position position="1"/>
    </location>
</feature>
<organism evidence="2 3">
    <name type="scientific">Passerina amoena</name>
    <name type="common">Lazuli bunting</name>
    <dbReference type="NCBI Taxonomy" id="142471"/>
    <lineage>
        <taxon>Eukaryota</taxon>
        <taxon>Metazoa</taxon>
        <taxon>Chordata</taxon>
        <taxon>Craniata</taxon>
        <taxon>Vertebrata</taxon>
        <taxon>Euteleostomi</taxon>
        <taxon>Archelosauria</taxon>
        <taxon>Archosauria</taxon>
        <taxon>Dinosauria</taxon>
        <taxon>Saurischia</taxon>
        <taxon>Theropoda</taxon>
        <taxon>Coelurosauria</taxon>
        <taxon>Aves</taxon>
        <taxon>Neognathae</taxon>
        <taxon>Neoaves</taxon>
        <taxon>Telluraves</taxon>
        <taxon>Australaves</taxon>
        <taxon>Passeriformes</taxon>
        <taxon>Cardinalidae</taxon>
        <taxon>Passerina</taxon>
    </lineage>
</organism>
<proteinExistence type="predicted"/>
<dbReference type="Proteomes" id="UP000625584">
    <property type="component" value="Unassembled WGS sequence"/>
</dbReference>
<dbReference type="EMBL" id="WBNP01017258">
    <property type="protein sequence ID" value="NXP94767.1"/>
    <property type="molecule type" value="Genomic_DNA"/>
</dbReference>
<sequence>ITTARLSKACPINPRQRGFISASGCAKNLKLLQLMVKTAKREKKHLGMVFVDIAKAFDTICHQHVIEGLVQRGVDPHVVELVREMYWDVKTYIS</sequence>
<gene>
    <name evidence="2" type="primary">Pol_1</name>
    <name evidence="2" type="ORF">PASAMO_R14817</name>
</gene>
<comment type="caution">
    <text evidence="2">The sequence shown here is derived from an EMBL/GenBank/DDBJ whole genome shotgun (WGS) entry which is preliminary data.</text>
</comment>